<evidence type="ECO:0000313" key="2">
    <source>
        <dbReference type="Proteomes" id="UP000005239"/>
    </source>
</evidence>
<dbReference type="AlphaFoldDB" id="A0A2A6C3W2"/>
<dbReference type="OrthoDB" id="5799746at2759"/>
<dbReference type="EnsemblMetazoa" id="PPA05870.1">
    <property type="protein sequence ID" value="PPA05870.1"/>
    <property type="gene ID" value="WBGene00095424"/>
</dbReference>
<dbReference type="PANTHER" id="PTHR45830">
    <property type="entry name" value="SERPENTINE RECEPTOR, CLASS I"/>
    <property type="match status" value="1"/>
</dbReference>
<sequence length="357" mass="41082">MMLRIIIALFFCILAVSAQFGMGGFNNRGFNNNNRGFNGRGPQRYDNSYQKIILILSSPLNLLTGYLIQTKTPQRSNTYKKLLFNLHFWITANDIYNTLLYAPIPLFPIVAGYCDGILCRLGVPNHQVMNGVHMIFTNIDFSLLISYVYRHQALLHPTHFLKLTKKRAFQFALILWLLMQSLYFPRFFTADTAIDSHKLLATYPDMGWLLEKPNWSYHHMKDSDEYDWVIKYALFSPWLILFMVLHIFHILRGYSSCLLFTFIPIALITFGIITLSWSYGLPLHGSLKKDSYLIAEVNFVLFGFLFLFSTAHSISLISMTPSYRSVIMSWFGIIPNAQSVSIVSVTTSSESQKDPRS</sequence>
<accession>A0A8R1U533</accession>
<gene>
    <name evidence="1" type="primary">WBGene00095424</name>
</gene>
<protein>
    <submittedName>
        <fullName evidence="1">Srh-297 protein</fullName>
    </submittedName>
</protein>
<proteinExistence type="predicted"/>
<dbReference type="PANTHER" id="PTHR45830:SF15">
    <property type="entry name" value="SERPENTINE RECEPTOR, CLASS I"/>
    <property type="match status" value="1"/>
</dbReference>
<dbReference type="Proteomes" id="UP000005239">
    <property type="component" value="Unassembled WGS sequence"/>
</dbReference>
<organism evidence="1 2">
    <name type="scientific">Pristionchus pacificus</name>
    <name type="common">Parasitic nematode worm</name>
    <dbReference type="NCBI Taxonomy" id="54126"/>
    <lineage>
        <taxon>Eukaryota</taxon>
        <taxon>Metazoa</taxon>
        <taxon>Ecdysozoa</taxon>
        <taxon>Nematoda</taxon>
        <taxon>Chromadorea</taxon>
        <taxon>Rhabditida</taxon>
        <taxon>Rhabditina</taxon>
        <taxon>Diplogasteromorpha</taxon>
        <taxon>Diplogasteroidea</taxon>
        <taxon>Neodiplogasteridae</taxon>
        <taxon>Pristionchus</taxon>
    </lineage>
</organism>
<reference evidence="2" key="1">
    <citation type="journal article" date="2008" name="Nat. Genet.">
        <title>The Pristionchus pacificus genome provides a unique perspective on nematode lifestyle and parasitism.</title>
        <authorList>
            <person name="Dieterich C."/>
            <person name="Clifton S.W."/>
            <person name="Schuster L.N."/>
            <person name="Chinwalla A."/>
            <person name="Delehaunty K."/>
            <person name="Dinkelacker I."/>
            <person name="Fulton L."/>
            <person name="Fulton R."/>
            <person name="Godfrey J."/>
            <person name="Minx P."/>
            <person name="Mitreva M."/>
            <person name="Roeseler W."/>
            <person name="Tian H."/>
            <person name="Witte H."/>
            <person name="Yang S.P."/>
            <person name="Wilson R.K."/>
            <person name="Sommer R.J."/>
        </authorList>
    </citation>
    <scope>NUCLEOTIDE SEQUENCE [LARGE SCALE GENOMIC DNA]</scope>
    <source>
        <strain evidence="2">PS312</strain>
    </source>
</reference>
<accession>A0A2A6C3W2</accession>
<dbReference type="InterPro" id="IPR019422">
    <property type="entry name" value="7TM_GPCR_serpentine_rcpt_Srh"/>
</dbReference>
<evidence type="ECO:0000313" key="1">
    <source>
        <dbReference type="EnsemblMetazoa" id="PPA05870.1"/>
    </source>
</evidence>
<reference evidence="1" key="2">
    <citation type="submission" date="2022-06" db="UniProtKB">
        <authorList>
            <consortium name="EnsemblMetazoa"/>
        </authorList>
    </citation>
    <scope>IDENTIFICATION</scope>
    <source>
        <strain evidence="1">PS312</strain>
    </source>
</reference>
<keyword evidence="2" id="KW-1185">Reference proteome</keyword>
<name>A0A2A6C3W2_PRIPA</name>
<dbReference type="Pfam" id="PF10318">
    <property type="entry name" value="7TM_GPCR_Srh"/>
    <property type="match status" value="1"/>
</dbReference>